<dbReference type="Gene3D" id="3.10.20.90">
    <property type="entry name" value="Phosphatidylinositol 3-kinase Catalytic Subunit, Chain A, domain 1"/>
    <property type="match status" value="1"/>
</dbReference>
<dbReference type="SUPFAM" id="SSF54236">
    <property type="entry name" value="Ubiquitin-like"/>
    <property type="match status" value="1"/>
</dbReference>
<dbReference type="Proteomes" id="UP000594638">
    <property type="component" value="Unassembled WGS sequence"/>
</dbReference>
<dbReference type="OrthoDB" id="442921at2759"/>
<dbReference type="InterPro" id="IPR022617">
    <property type="entry name" value="Rad60/SUMO-like_dom"/>
</dbReference>
<comment type="caution">
    <text evidence="2">The sequence shown here is derived from an EMBL/GenBank/DDBJ whole genome shotgun (WGS) entry which is preliminary data.</text>
</comment>
<dbReference type="EMBL" id="CACTIH010009509">
    <property type="protein sequence ID" value="CAA3031966.1"/>
    <property type="molecule type" value="Genomic_DNA"/>
</dbReference>
<dbReference type="AlphaFoldDB" id="A0A8S0VIH7"/>
<dbReference type="Gramene" id="OE9A067167T1">
    <property type="protein sequence ID" value="OE9A067167C1"/>
    <property type="gene ID" value="OE9A067167"/>
</dbReference>
<protein>
    <submittedName>
        <fullName evidence="2">Small ubiquitin-related modifier 1-like</fullName>
    </submittedName>
</protein>
<evidence type="ECO:0000259" key="1">
    <source>
        <dbReference type="PROSITE" id="PS50053"/>
    </source>
</evidence>
<accession>A0A8S0VIH7</accession>
<keyword evidence="3" id="KW-1185">Reference proteome</keyword>
<feature type="domain" description="Ubiquitin-like" evidence="1">
    <location>
        <begin position="19"/>
        <end position="94"/>
    </location>
</feature>
<dbReference type="InterPro" id="IPR029071">
    <property type="entry name" value="Ubiquitin-like_domsf"/>
</dbReference>
<name>A0A8S0VIH7_OLEEU</name>
<organism evidence="2 3">
    <name type="scientific">Olea europaea subsp. europaea</name>
    <dbReference type="NCBI Taxonomy" id="158383"/>
    <lineage>
        <taxon>Eukaryota</taxon>
        <taxon>Viridiplantae</taxon>
        <taxon>Streptophyta</taxon>
        <taxon>Embryophyta</taxon>
        <taxon>Tracheophyta</taxon>
        <taxon>Spermatophyta</taxon>
        <taxon>Magnoliopsida</taxon>
        <taxon>eudicotyledons</taxon>
        <taxon>Gunneridae</taxon>
        <taxon>Pentapetalae</taxon>
        <taxon>asterids</taxon>
        <taxon>lamiids</taxon>
        <taxon>Lamiales</taxon>
        <taxon>Oleaceae</taxon>
        <taxon>Oleeae</taxon>
        <taxon>Olea</taxon>
    </lineage>
</organism>
<dbReference type="PANTHER" id="PTHR10562">
    <property type="entry name" value="SMALL UBIQUITIN-RELATED MODIFIER"/>
    <property type="match status" value="1"/>
</dbReference>
<dbReference type="PROSITE" id="PS50053">
    <property type="entry name" value="UBIQUITIN_2"/>
    <property type="match status" value="1"/>
</dbReference>
<reference evidence="2 3" key="1">
    <citation type="submission" date="2019-12" db="EMBL/GenBank/DDBJ databases">
        <authorList>
            <person name="Alioto T."/>
            <person name="Alioto T."/>
            <person name="Gomez Garrido J."/>
        </authorList>
    </citation>
    <scope>NUCLEOTIDE SEQUENCE [LARGE SCALE GENOMIC DNA]</scope>
</reference>
<sequence length="97" mass="10900">MSTPNQEEDKKPQLHSSFISLRVQNQVGNEVLFRIKRSSPLQSLMDGYCDKLATHFDTFVFLFDGSRISGSQTPDELEMEDEDVIDAMVYQNGGAPA</sequence>
<gene>
    <name evidence="2" type="ORF">OLEA9_A067167</name>
</gene>
<evidence type="ECO:0000313" key="3">
    <source>
        <dbReference type="Proteomes" id="UP000594638"/>
    </source>
</evidence>
<proteinExistence type="predicted"/>
<evidence type="ECO:0000313" key="2">
    <source>
        <dbReference type="EMBL" id="CAA3031966.1"/>
    </source>
</evidence>
<dbReference type="InterPro" id="IPR000626">
    <property type="entry name" value="Ubiquitin-like_dom"/>
</dbReference>
<dbReference type="Pfam" id="PF11976">
    <property type="entry name" value="Rad60-SLD"/>
    <property type="match status" value="1"/>
</dbReference>